<dbReference type="AlphaFoldDB" id="A0A0A2MFH1"/>
<gene>
    <name evidence="1" type="ORF">Q766_17855</name>
</gene>
<name>A0A0A2MFH1_9FLAO</name>
<reference evidence="1 2" key="1">
    <citation type="submission" date="2013-09" db="EMBL/GenBank/DDBJ databases">
        <authorList>
            <person name="Zeng Z."/>
            <person name="Chen C."/>
        </authorList>
    </citation>
    <scope>NUCLEOTIDE SEQUENCE [LARGE SCALE GENOMIC DNA]</scope>
    <source>
        <strain evidence="1 2">WB 4.1-42</strain>
    </source>
</reference>
<sequence>MKQLLLLTTLFFSGILIAQNVDFLASLKSLKSADEARAVADSLAMQLKGKYVHYKTKEFDHGYLRIVFTPEGMPEAEIKAQHDYDGSFVADFVVTKDANGKTYTFDKAKARYEALFPVWKHWFKPDAKPDNKTQRISNAEKGINYGFASRDGVWVISR</sequence>
<accession>A0A0A2MFH1</accession>
<protein>
    <submittedName>
        <fullName evidence="1">Uncharacterized protein</fullName>
    </submittedName>
</protein>
<keyword evidence="2" id="KW-1185">Reference proteome</keyword>
<comment type="caution">
    <text evidence="1">The sequence shown here is derived from an EMBL/GenBank/DDBJ whole genome shotgun (WGS) entry which is preliminary data.</text>
</comment>
<proteinExistence type="predicted"/>
<dbReference type="eggNOG" id="ENOG5030YWP">
    <property type="taxonomic scope" value="Bacteria"/>
</dbReference>
<dbReference type="RefSeq" id="WP_026989953.1">
    <property type="nucleotide sequence ID" value="NZ_AUGP01000004.1"/>
</dbReference>
<evidence type="ECO:0000313" key="2">
    <source>
        <dbReference type="Proteomes" id="UP000030111"/>
    </source>
</evidence>
<dbReference type="Proteomes" id="UP000030111">
    <property type="component" value="Unassembled WGS sequence"/>
</dbReference>
<dbReference type="EMBL" id="JRLY01000019">
    <property type="protein sequence ID" value="KGO91447.1"/>
    <property type="molecule type" value="Genomic_DNA"/>
</dbReference>
<organism evidence="1 2">
    <name type="scientific">Flavobacterium subsaxonicum WB 4.1-42 = DSM 21790</name>
    <dbReference type="NCBI Taxonomy" id="1121898"/>
    <lineage>
        <taxon>Bacteria</taxon>
        <taxon>Pseudomonadati</taxon>
        <taxon>Bacteroidota</taxon>
        <taxon>Flavobacteriia</taxon>
        <taxon>Flavobacteriales</taxon>
        <taxon>Flavobacteriaceae</taxon>
        <taxon>Flavobacterium</taxon>
    </lineage>
</organism>
<evidence type="ECO:0000313" key="1">
    <source>
        <dbReference type="EMBL" id="KGO91447.1"/>
    </source>
</evidence>
<dbReference type="OrthoDB" id="1346471at2"/>